<organism evidence="1 2">
    <name type="scientific">Isoptericola halotolerans</name>
    <dbReference type="NCBI Taxonomy" id="300560"/>
    <lineage>
        <taxon>Bacteria</taxon>
        <taxon>Bacillati</taxon>
        <taxon>Actinomycetota</taxon>
        <taxon>Actinomycetes</taxon>
        <taxon>Micrococcales</taxon>
        <taxon>Promicromonosporaceae</taxon>
        <taxon>Isoptericola</taxon>
    </lineage>
</organism>
<comment type="caution">
    <text evidence="1">The sequence shown here is derived from an EMBL/GenBank/DDBJ whole genome shotgun (WGS) entry which is preliminary data.</text>
</comment>
<protein>
    <submittedName>
        <fullName evidence="1">Uncharacterized protein</fullName>
    </submittedName>
</protein>
<proteinExistence type="predicted"/>
<dbReference type="Proteomes" id="UP000239895">
    <property type="component" value="Unassembled WGS sequence"/>
</dbReference>
<sequence length="55" mass="5791">MGIGSQVSGDDGVTLDLMSRPCVTGPPGWLRTFQRADGAREFGINRVRRSGSGAP</sequence>
<gene>
    <name evidence="1" type="ORF">BCL65_11278</name>
</gene>
<reference evidence="1 2" key="1">
    <citation type="submission" date="2018-03" db="EMBL/GenBank/DDBJ databases">
        <title>Comparative analysis of microorganisms from saline springs in Andes Mountain Range, Colombia.</title>
        <authorList>
            <person name="Rubin E."/>
        </authorList>
    </citation>
    <scope>NUCLEOTIDE SEQUENCE [LARGE SCALE GENOMIC DNA]</scope>
    <source>
        <strain evidence="1 2">CG 23</strain>
    </source>
</reference>
<name>A0ABX5EAA2_9MICO</name>
<dbReference type="EMBL" id="PVTX01000012">
    <property type="protein sequence ID" value="PRZ03765.1"/>
    <property type="molecule type" value="Genomic_DNA"/>
</dbReference>
<evidence type="ECO:0000313" key="2">
    <source>
        <dbReference type="Proteomes" id="UP000239895"/>
    </source>
</evidence>
<keyword evidence="2" id="KW-1185">Reference proteome</keyword>
<evidence type="ECO:0000313" key="1">
    <source>
        <dbReference type="EMBL" id="PRZ03765.1"/>
    </source>
</evidence>
<accession>A0ABX5EAA2</accession>